<protein>
    <submittedName>
        <fullName evidence="3">Uncharacterized protein</fullName>
    </submittedName>
</protein>
<feature type="compositionally biased region" description="Basic and acidic residues" evidence="1">
    <location>
        <begin position="136"/>
        <end position="148"/>
    </location>
</feature>
<feature type="region of interest" description="Disordered" evidence="1">
    <location>
        <begin position="92"/>
        <end position="152"/>
    </location>
</feature>
<evidence type="ECO:0000313" key="3">
    <source>
        <dbReference type="WBParaSite" id="jg15026"/>
    </source>
</evidence>
<evidence type="ECO:0000313" key="2">
    <source>
        <dbReference type="Proteomes" id="UP000887574"/>
    </source>
</evidence>
<accession>A0A915D241</accession>
<dbReference type="AlphaFoldDB" id="A0A915D241"/>
<evidence type="ECO:0000256" key="1">
    <source>
        <dbReference type="SAM" id="MobiDB-lite"/>
    </source>
</evidence>
<proteinExistence type="predicted"/>
<reference evidence="3" key="1">
    <citation type="submission" date="2022-11" db="UniProtKB">
        <authorList>
            <consortium name="WormBaseParasite"/>
        </authorList>
    </citation>
    <scope>IDENTIFICATION</scope>
</reference>
<feature type="compositionally biased region" description="Polar residues" evidence="1">
    <location>
        <begin position="123"/>
        <end position="135"/>
    </location>
</feature>
<dbReference type="Proteomes" id="UP000887574">
    <property type="component" value="Unplaced"/>
</dbReference>
<keyword evidence="2" id="KW-1185">Reference proteome</keyword>
<sequence length="168" mass="18721">MVDLFHLTECRWPGVTSKKPCNRHKTIVRSTFQTREGNIIPLSNQTRRPIKSIRSESTDSDSNVVVVKARPQWKRPNASPYTVESGLPPLEPLSKNYHPTAFPGKEDINSRLPPLPSGHLVSRSLTGSTKQLSNISEERSNEPSDLDKLPVSLSCPTSGRLKGKVWVN</sequence>
<dbReference type="WBParaSite" id="jg15026">
    <property type="protein sequence ID" value="jg15026"/>
    <property type="gene ID" value="jg15026"/>
</dbReference>
<organism evidence="2 3">
    <name type="scientific">Ditylenchus dipsaci</name>
    <dbReference type="NCBI Taxonomy" id="166011"/>
    <lineage>
        <taxon>Eukaryota</taxon>
        <taxon>Metazoa</taxon>
        <taxon>Ecdysozoa</taxon>
        <taxon>Nematoda</taxon>
        <taxon>Chromadorea</taxon>
        <taxon>Rhabditida</taxon>
        <taxon>Tylenchina</taxon>
        <taxon>Tylenchomorpha</taxon>
        <taxon>Sphaerularioidea</taxon>
        <taxon>Anguinidae</taxon>
        <taxon>Anguininae</taxon>
        <taxon>Ditylenchus</taxon>
    </lineage>
</organism>
<name>A0A915D241_9BILA</name>